<evidence type="ECO:0000256" key="1">
    <source>
        <dbReference type="ARBA" id="ARBA00001947"/>
    </source>
</evidence>
<evidence type="ECO:0000256" key="3">
    <source>
        <dbReference type="ARBA" id="ARBA00010368"/>
    </source>
</evidence>
<dbReference type="OMA" id="SRLHVCH"/>
<dbReference type="InterPro" id="IPR032466">
    <property type="entry name" value="Metal_Hydrolase"/>
</dbReference>
<accession>A0A0G4IW95</accession>
<keyword evidence="7" id="KW-0378">Hydrolase</keyword>
<comment type="subunit">
    <text evidence="4">Homotetramer.</text>
</comment>
<comment type="similarity">
    <text evidence="3">Belongs to the metallo-dependent hydrolases superfamily. Allantoinase family.</text>
</comment>
<evidence type="ECO:0000256" key="5">
    <source>
        <dbReference type="ARBA" id="ARBA00012863"/>
    </source>
</evidence>
<reference evidence="10 11" key="1">
    <citation type="submission" date="2015-02" db="EMBL/GenBank/DDBJ databases">
        <authorList>
            <person name="Chooi Y.-H."/>
        </authorList>
    </citation>
    <scope>NUCLEOTIDE SEQUENCE [LARGE SCALE GENOMIC DNA]</scope>
    <source>
        <strain evidence="10">E3</strain>
    </source>
</reference>
<dbReference type="Pfam" id="PF01979">
    <property type="entry name" value="Amidohydro_1"/>
    <property type="match status" value="1"/>
</dbReference>
<feature type="non-terminal residue" evidence="10">
    <location>
        <position position="1"/>
    </location>
</feature>
<keyword evidence="11" id="KW-1185">Reference proteome</keyword>
<evidence type="ECO:0000256" key="4">
    <source>
        <dbReference type="ARBA" id="ARBA00011881"/>
    </source>
</evidence>
<evidence type="ECO:0000259" key="9">
    <source>
        <dbReference type="Pfam" id="PF01979"/>
    </source>
</evidence>
<keyword evidence="8" id="KW-0862">Zinc</keyword>
<dbReference type="PANTHER" id="PTHR43668:SF2">
    <property type="entry name" value="ALLANTOINASE"/>
    <property type="match status" value="1"/>
</dbReference>
<dbReference type="GO" id="GO:0000256">
    <property type="term" value="P:allantoin catabolic process"/>
    <property type="evidence" value="ECO:0007669"/>
    <property type="project" value="UniProtKB-UniPathway"/>
</dbReference>
<dbReference type="OrthoDB" id="1924787at2759"/>
<evidence type="ECO:0000256" key="6">
    <source>
        <dbReference type="ARBA" id="ARBA00022723"/>
    </source>
</evidence>
<dbReference type="AlphaFoldDB" id="A0A0G4IW95"/>
<dbReference type="PANTHER" id="PTHR43668">
    <property type="entry name" value="ALLANTOINASE"/>
    <property type="match status" value="1"/>
</dbReference>
<dbReference type="UniPathway" id="UPA00395">
    <property type="reaction ID" value="UER00653"/>
</dbReference>
<proteinExistence type="inferred from homology"/>
<comment type="cofactor">
    <cofactor evidence="1">
        <name>Zn(2+)</name>
        <dbReference type="ChEBI" id="CHEBI:29105"/>
    </cofactor>
</comment>
<name>A0A0G4IW95_PLABS</name>
<dbReference type="GO" id="GO:0005737">
    <property type="term" value="C:cytoplasm"/>
    <property type="evidence" value="ECO:0007669"/>
    <property type="project" value="TreeGrafter"/>
</dbReference>
<dbReference type="PROSITE" id="PS00482">
    <property type="entry name" value="DIHYDROOROTASE_1"/>
    <property type="match status" value="1"/>
</dbReference>
<evidence type="ECO:0000313" key="10">
    <source>
        <dbReference type="EMBL" id="CEO99341.1"/>
    </source>
</evidence>
<dbReference type="SUPFAM" id="SSF51556">
    <property type="entry name" value="Metallo-dependent hydrolases"/>
    <property type="match status" value="1"/>
</dbReference>
<organism evidence="10 11">
    <name type="scientific">Plasmodiophora brassicae</name>
    <name type="common">Clubroot disease agent</name>
    <dbReference type="NCBI Taxonomy" id="37360"/>
    <lineage>
        <taxon>Eukaryota</taxon>
        <taxon>Sar</taxon>
        <taxon>Rhizaria</taxon>
        <taxon>Endomyxa</taxon>
        <taxon>Phytomyxea</taxon>
        <taxon>Plasmodiophorida</taxon>
        <taxon>Plasmodiophoridae</taxon>
        <taxon>Plasmodiophora</taxon>
    </lineage>
</organism>
<dbReference type="InterPro" id="IPR006680">
    <property type="entry name" value="Amidohydro-rel"/>
</dbReference>
<evidence type="ECO:0000256" key="8">
    <source>
        <dbReference type="ARBA" id="ARBA00022833"/>
    </source>
</evidence>
<dbReference type="SUPFAM" id="SSF51338">
    <property type="entry name" value="Composite domain of metallo-dependent hydrolases"/>
    <property type="match status" value="1"/>
</dbReference>
<dbReference type="Gene3D" id="3.20.20.140">
    <property type="entry name" value="Metal-dependent hydrolases"/>
    <property type="match status" value="2"/>
</dbReference>
<gene>
    <name evidence="10" type="ORF">PBRA_001247</name>
</gene>
<dbReference type="GO" id="GO:0004038">
    <property type="term" value="F:allantoinase activity"/>
    <property type="evidence" value="ECO:0007669"/>
    <property type="project" value="UniProtKB-EC"/>
</dbReference>
<feature type="domain" description="Amidohydrolase-related" evidence="9">
    <location>
        <begin position="80"/>
        <end position="454"/>
    </location>
</feature>
<dbReference type="EC" id="3.5.2.5" evidence="5"/>
<dbReference type="GO" id="GO:0008270">
    <property type="term" value="F:zinc ion binding"/>
    <property type="evidence" value="ECO:0007669"/>
    <property type="project" value="InterPro"/>
</dbReference>
<dbReference type="InterPro" id="IPR011059">
    <property type="entry name" value="Metal-dep_hydrolase_composite"/>
</dbReference>
<evidence type="ECO:0000313" key="11">
    <source>
        <dbReference type="Proteomes" id="UP000039324"/>
    </source>
</evidence>
<keyword evidence="6" id="KW-0479">Metal-binding</keyword>
<sequence length="484" mass="52694">LKSRSRIAAILPFDNRLRLPMSADCIVYRSRRMVFSSDDSDLSPGEIVVDKGTGKVVAARRELCDAASSGIDIVDFGDLVVMPGLVDSHVHVNDPGRDHWERFDCATKAAVAGGTCTIADMPLNCIPVTTTADAVNVKIKAANGRLWADVVLLGGLVPENASAYALNSLLDAGVVSVKAFMCHSGIDDYKAADLHDLEAAMPILAARSVPLMVHAEMTCLDSSDSNGDGDTGDRTLYSTFLRSRPDQMELKAITEAFLSCTHCPSQFSCSTSDNCRSQGTTRSCHCRNVSPLPMLQLGGHSIWSDVVQSRCPPIRDDANRDALWKALLDGHVDMIVSDHSPSSPDQKCIDSGDFMSAWGGISGVQFRLLAVWTEGRRRGVDFSHLCRWLCEAPARLVGLQDRKGKLAPGYDADFVVWDPEERSQVHEVHHLHKLTPYKGMEFAGAVHATYRHGVKVYSLNADRSGMFSPPTGNILFPLCVPIKQ</sequence>
<dbReference type="GO" id="GO:0050897">
    <property type="term" value="F:cobalt ion binding"/>
    <property type="evidence" value="ECO:0007669"/>
    <property type="project" value="InterPro"/>
</dbReference>
<dbReference type="InterPro" id="IPR050138">
    <property type="entry name" value="DHOase/Allantoinase_Hydrolase"/>
</dbReference>
<dbReference type="NCBIfam" id="TIGR03178">
    <property type="entry name" value="allantoinase"/>
    <property type="match status" value="1"/>
</dbReference>
<comment type="pathway">
    <text evidence="2">Nitrogen metabolism; (S)-allantoin degradation; allantoate from (S)-allantoin: step 1/1.</text>
</comment>
<protein>
    <recommendedName>
        <fullName evidence="5">allantoinase</fullName>
        <ecNumber evidence="5">3.5.2.5</ecNumber>
    </recommendedName>
</protein>
<dbReference type="GO" id="GO:0006145">
    <property type="term" value="P:purine nucleobase catabolic process"/>
    <property type="evidence" value="ECO:0007669"/>
    <property type="project" value="TreeGrafter"/>
</dbReference>
<dbReference type="STRING" id="37360.A0A0G4IW95"/>
<dbReference type="InterPro" id="IPR002195">
    <property type="entry name" value="Dihydroorotase_CS"/>
</dbReference>
<evidence type="ECO:0000256" key="7">
    <source>
        <dbReference type="ARBA" id="ARBA00022801"/>
    </source>
</evidence>
<dbReference type="InterPro" id="IPR017593">
    <property type="entry name" value="Allantoinase"/>
</dbReference>
<dbReference type="Proteomes" id="UP000039324">
    <property type="component" value="Unassembled WGS sequence"/>
</dbReference>
<dbReference type="EMBL" id="CDSF01000090">
    <property type="protein sequence ID" value="CEO99341.1"/>
    <property type="molecule type" value="Genomic_DNA"/>
</dbReference>
<evidence type="ECO:0000256" key="2">
    <source>
        <dbReference type="ARBA" id="ARBA00004968"/>
    </source>
</evidence>